<dbReference type="Pfam" id="PF00072">
    <property type="entry name" value="Response_reg"/>
    <property type="match status" value="1"/>
</dbReference>
<evidence type="ECO:0000256" key="8">
    <source>
        <dbReference type="PROSITE-ProRule" id="PRU00169"/>
    </source>
</evidence>
<feature type="domain" description="Response regulatory" evidence="11">
    <location>
        <begin position="893"/>
        <end position="1013"/>
    </location>
</feature>
<dbReference type="Gene3D" id="3.30.450.20">
    <property type="entry name" value="PAS domain"/>
    <property type="match status" value="2"/>
</dbReference>
<dbReference type="AlphaFoldDB" id="A0A9E3LVC3"/>
<dbReference type="InterPro" id="IPR036890">
    <property type="entry name" value="HATPase_C_sf"/>
</dbReference>
<dbReference type="PRINTS" id="PR00344">
    <property type="entry name" value="BCTRLSENSOR"/>
</dbReference>
<dbReference type="InterPro" id="IPR000780">
    <property type="entry name" value="CheR_MeTrfase"/>
</dbReference>
<dbReference type="GO" id="GO:0008757">
    <property type="term" value="F:S-adenosylmethionine-dependent methyltransferase activity"/>
    <property type="evidence" value="ECO:0007669"/>
    <property type="project" value="InterPro"/>
</dbReference>
<dbReference type="EC" id="2.7.13.3" evidence="3"/>
<dbReference type="CDD" id="cd16922">
    <property type="entry name" value="HATPase_EvgS-ArcB-TorS-like"/>
    <property type="match status" value="1"/>
</dbReference>
<reference evidence="13" key="1">
    <citation type="submission" date="2021-05" db="EMBL/GenBank/DDBJ databases">
        <authorList>
            <person name="Pietrasiak N."/>
            <person name="Ward R."/>
            <person name="Stajich J.E."/>
            <person name="Kurbessoian T."/>
        </authorList>
    </citation>
    <scope>NUCLEOTIDE SEQUENCE</scope>
    <source>
        <strain evidence="13">HA4357-MV3</strain>
    </source>
</reference>
<sequence>MVEVSPERRRRFFNAIEGGGYQINKAVRELCVFARQDLGSDPPFSNLDLISCRNVLIYLDETLQKRILPIFHYSLNPTGFLLLGTSESVGNYLELFTLIDRKYKIYAKKLTATRPIFSFVTSNYPIAKLDEPKPRNENPSNEFDLERKIDQLILNRYAPVGVVINDKMEVLQFRGEIDLYLKLSPGKPSVNLFQMVRSFLLVELRATIYQAQRQKILVRKEGLRIESGAQSRIVNLEVIPFQPATGEELYFLVLFEEALPTVSNLSMVNPESHETGDLEREIVRLKQELATAKQERAATQEYLQALIQEQEHINQDLKVANEEILSSNEELQSTNEELETAKEEIQATNEELNTTNEELRSRNTELHQVNNDLTNLLASINIPILILTSDLCIRRFTPMAQRLFNLIPTDAGRPLSDIRANLDIPDLETLILEVLDTLSIKELEVQTLGGHWYNLRIRPYRTTENQIDGVVLVLIDIDVLKRNTAKLEQARNYAEAIVETVQVPLIVLDVDLRVNKANRSFYETFQVSPSETAQSLVFELGNGQWNLPGLQQLLEDILANDTSIQKLEIEHCFERIGQKTMLLNGWKIIQQGNAQMILLAIEDITERKQFELERSQLLAQEQSARQQAQIANQAKDEFLSNLSHELRNPLNTILGWAQLSRTRDFDSSAATRAWEVVERSARVQAQLINDMLDVSRITSGKLHLNTRLIDLVSVVNAAIESIQLAAEAKTIQIVSHSSPAIVVGDFDRLQQVLWNLLSNAIKFTPSGGRVEITLEPIDTHAQIRVSDTGIGIPADLLPHVFERFRQGNSSSNKTSQGLGLGLSIVRHLVELHGGTVQVQSLGEGQGTTITFRLPLRSMPPEITAPTYLEPSVLSGTVDTLDDKNPSLTLKGLCILAVDDQADSRDLIKWMLENSGAEVVVVTSAREAIAALTESPGRYDVLIADIGMPEEDGYFLIRQVRELDAEAGGQIPAAAITAYVSEQERQMAIDAGFQMHLAKPFDPNQLVLMIANLSG</sequence>
<proteinExistence type="inferred from homology"/>
<dbReference type="InterPro" id="IPR004358">
    <property type="entry name" value="Sig_transdc_His_kin-like_C"/>
</dbReference>
<keyword evidence="4 8" id="KW-0597">Phosphoprotein</keyword>
<dbReference type="InterPro" id="IPR000014">
    <property type="entry name" value="PAS"/>
</dbReference>
<dbReference type="PANTHER" id="PTHR43547:SF2">
    <property type="entry name" value="HYBRID SIGNAL TRANSDUCTION HISTIDINE KINASE C"/>
    <property type="match status" value="1"/>
</dbReference>
<evidence type="ECO:0000259" key="10">
    <source>
        <dbReference type="PROSITE" id="PS50109"/>
    </source>
</evidence>
<dbReference type="InterPro" id="IPR011006">
    <property type="entry name" value="CheY-like_superfamily"/>
</dbReference>
<accession>A0A9E3LVC3</accession>
<evidence type="ECO:0000256" key="7">
    <source>
        <dbReference type="ARBA" id="ARBA00074306"/>
    </source>
</evidence>
<dbReference type="Gene3D" id="1.10.287.130">
    <property type="match status" value="1"/>
</dbReference>
<dbReference type="SUPFAM" id="SSF53335">
    <property type="entry name" value="S-adenosyl-L-methionine-dependent methyltransferases"/>
    <property type="match status" value="1"/>
</dbReference>
<evidence type="ECO:0000256" key="3">
    <source>
        <dbReference type="ARBA" id="ARBA00012438"/>
    </source>
</evidence>
<dbReference type="CDD" id="cd00082">
    <property type="entry name" value="HisKA"/>
    <property type="match status" value="1"/>
</dbReference>
<dbReference type="Gene3D" id="3.40.50.150">
    <property type="entry name" value="Vaccinia Virus protein VP39"/>
    <property type="match status" value="1"/>
</dbReference>
<keyword evidence="5" id="KW-0418">Kinase</keyword>
<protein>
    <recommendedName>
        <fullName evidence="7">Circadian input-output histidine kinase CikA</fullName>
        <ecNumber evidence="3">2.7.13.3</ecNumber>
    </recommendedName>
</protein>
<dbReference type="CDD" id="cd17580">
    <property type="entry name" value="REC_2_DhkD-like"/>
    <property type="match status" value="1"/>
</dbReference>
<dbReference type="PROSITE" id="PS50109">
    <property type="entry name" value="HIS_KIN"/>
    <property type="match status" value="1"/>
</dbReference>
<comment type="caution">
    <text evidence="13">The sequence shown here is derived from an EMBL/GenBank/DDBJ whole genome shotgun (WGS) entry which is preliminary data.</text>
</comment>
<dbReference type="FunFam" id="3.30.565.10:FF:000010">
    <property type="entry name" value="Sensor histidine kinase RcsC"/>
    <property type="match status" value="1"/>
</dbReference>
<dbReference type="PANTHER" id="PTHR43547">
    <property type="entry name" value="TWO-COMPONENT HISTIDINE KINASE"/>
    <property type="match status" value="1"/>
</dbReference>
<dbReference type="Proteomes" id="UP000813215">
    <property type="component" value="Unassembled WGS sequence"/>
</dbReference>
<dbReference type="SMART" id="SM00448">
    <property type="entry name" value="REC"/>
    <property type="match status" value="1"/>
</dbReference>
<dbReference type="Gene3D" id="3.40.50.2300">
    <property type="match status" value="1"/>
</dbReference>
<dbReference type="Pfam" id="PF13596">
    <property type="entry name" value="PAS_10"/>
    <property type="match status" value="1"/>
</dbReference>
<dbReference type="SUPFAM" id="SSF55874">
    <property type="entry name" value="ATPase domain of HSP90 chaperone/DNA topoisomerase II/histidine kinase"/>
    <property type="match status" value="1"/>
</dbReference>
<dbReference type="PROSITE" id="PS50110">
    <property type="entry name" value="RESPONSE_REGULATORY"/>
    <property type="match status" value="1"/>
</dbReference>
<evidence type="ECO:0000256" key="4">
    <source>
        <dbReference type="ARBA" id="ARBA00022553"/>
    </source>
</evidence>
<keyword evidence="6" id="KW-0902">Two-component regulatory system</keyword>
<evidence type="ECO:0000256" key="9">
    <source>
        <dbReference type="SAM" id="Coils"/>
    </source>
</evidence>
<dbReference type="InterPro" id="IPR003661">
    <property type="entry name" value="HisK_dim/P_dom"/>
</dbReference>
<dbReference type="InterPro" id="IPR029063">
    <property type="entry name" value="SAM-dependent_MTases_sf"/>
</dbReference>
<comment type="similarity">
    <text evidence="2">In the N-terminal section; belongs to the phytochrome family.</text>
</comment>
<keyword evidence="9" id="KW-0175">Coiled coil</keyword>
<dbReference type="SUPFAM" id="SSF55785">
    <property type="entry name" value="PYP-like sensor domain (PAS domain)"/>
    <property type="match status" value="2"/>
</dbReference>
<organism evidence="13 14">
    <name type="scientific">Pelatocladus maniniholoensis HA4357-MV3</name>
    <dbReference type="NCBI Taxonomy" id="1117104"/>
    <lineage>
        <taxon>Bacteria</taxon>
        <taxon>Bacillati</taxon>
        <taxon>Cyanobacteriota</taxon>
        <taxon>Cyanophyceae</taxon>
        <taxon>Nostocales</taxon>
        <taxon>Nostocaceae</taxon>
        <taxon>Pelatocladus</taxon>
    </lineage>
</organism>
<feature type="coiled-coil region" evidence="9">
    <location>
        <begin position="275"/>
        <end position="376"/>
    </location>
</feature>
<dbReference type="Pfam" id="PF02518">
    <property type="entry name" value="HATPase_c"/>
    <property type="match status" value="1"/>
</dbReference>
<evidence type="ECO:0000256" key="5">
    <source>
        <dbReference type="ARBA" id="ARBA00022777"/>
    </source>
</evidence>
<dbReference type="GO" id="GO:0000155">
    <property type="term" value="F:phosphorelay sensor kinase activity"/>
    <property type="evidence" value="ECO:0007669"/>
    <property type="project" value="InterPro"/>
</dbReference>
<evidence type="ECO:0000256" key="6">
    <source>
        <dbReference type="ARBA" id="ARBA00023012"/>
    </source>
</evidence>
<evidence type="ECO:0000313" key="13">
    <source>
        <dbReference type="EMBL" id="MBW4435011.1"/>
    </source>
</evidence>
<name>A0A9E3LVC3_9NOST</name>
<evidence type="ECO:0000259" key="11">
    <source>
        <dbReference type="PROSITE" id="PS50110"/>
    </source>
</evidence>
<dbReference type="InterPro" id="IPR036097">
    <property type="entry name" value="HisK_dim/P_sf"/>
</dbReference>
<gene>
    <name evidence="13" type="ORF">KME28_25685</name>
</gene>
<dbReference type="SMART" id="SM00387">
    <property type="entry name" value="HATPase_c"/>
    <property type="match status" value="1"/>
</dbReference>
<evidence type="ECO:0000256" key="1">
    <source>
        <dbReference type="ARBA" id="ARBA00000085"/>
    </source>
</evidence>
<dbReference type="Pfam" id="PF01739">
    <property type="entry name" value="CheR"/>
    <property type="match status" value="1"/>
</dbReference>
<evidence type="ECO:0000313" key="14">
    <source>
        <dbReference type="Proteomes" id="UP000813215"/>
    </source>
</evidence>
<dbReference type="Pfam" id="PF00512">
    <property type="entry name" value="HisKA"/>
    <property type="match status" value="1"/>
</dbReference>
<comment type="catalytic activity">
    <reaction evidence="1">
        <text>ATP + protein L-histidine = ADP + protein N-phospho-L-histidine.</text>
        <dbReference type="EC" id="2.7.13.3"/>
    </reaction>
</comment>
<dbReference type="PROSITE" id="PS50123">
    <property type="entry name" value="CHER"/>
    <property type="match status" value="1"/>
</dbReference>
<feature type="domain" description="CheR-type methyltransferase" evidence="12">
    <location>
        <begin position="1"/>
        <end position="109"/>
    </location>
</feature>
<dbReference type="EMBL" id="JAHHHW010000149">
    <property type="protein sequence ID" value="MBW4435011.1"/>
    <property type="molecule type" value="Genomic_DNA"/>
</dbReference>
<reference evidence="13" key="2">
    <citation type="journal article" date="2022" name="Microbiol. Resour. Announc.">
        <title>Metagenome Sequencing to Explore Phylogenomics of Terrestrial Cyanobacteria.</title>
        <authorList>
            <person name="Ward R.D."/>
            <person name="Stajich J.E."/>
            <person name="Johansen J.R."/>
            <person name="Huntemann M."/>
            <person name="Clum A."/>
            <person name="Foster B."/>
            <person name="Foster B."/>
            <person name="Roux S."/>
            <person name="Palaniappan K."/>
            <person name="Varghese N."/>
            <person name="Mukherjee S."/>
            <person name="Reddy T.B.K."/>
            <person name="Daum C."/>
            <person name="Copeland A."/>
            <person name="Chen I.A."/>
            <person name="Ivanova N.N."/>
            <person name="Kyrpides N.C."/>
            <person name="Shapiro N."/>
            <person name="Eloe-Fadrosh E.A."/>
            <person name="Pietrasiak N."/>
        </authorList>
    </citation>
    <scope>NUCLEOTIDE SEQUENCE</scope>
    <source>
        <strain evidence="13">HA4357-MV3</strain>
    </source>
</reference>
<dbReference type="InterPro" id="IPR022642">
    <property type="entry name" value="CheR_C"/>
</dbReference>
<feature type="domain" description="Histidine kinase" evidence="10">
    <location>
        <begin position="641"/>
        <end position="857"/>
    </location>
</feature>
<dbReference type="SMART" id="SM00091">
    <property type="entry name" value="PAS"/>
    <property type="match status" value="2"/>
</dbReference>
<dbReference type="SUPFAM" id="SSF47384">
    <property type="entry name" value="Homodimeric domain of signal transducing histidine kinase"/>
    <property type="match status" value="1"/>
</dbReference>
<dbReference type="InterPro" id="IPR001789">
    <property type="entry name" value="Sig_transdc_resp-reg_receiver"/>
</dbReference>
<feature type="modified residue" description="4-aspartylphosphate" evidence="8">
    <location>
        <position position="944"/>
    </location>
</feature>
<dbReference type="SMART" id="SM00388">
    <property type="entry name" value="HisKA"/>
    <property type="match status" value="1"/>
</dbReference>
<keyword evidence="5" id="KW-0808">Transferase</keyword>
<dbReference type="InterPro" id="IPR003594">
    <property type="entry name" value="HATPase_dom"/>
</dbReference>
<dbReference type="Gene3D" id="3.30.565.10">
    <property type="entry name" value="Histidine kinase-like ATPase, C-terminal domain"/>
    <property type="match status" value="1"/>
</dbReference>
<dbReference type="SUPFAM" id="SSF52172">
    <property type="entry name" value="CheY-like"/>
    <property type="match status" value="1"/>
</dbReference>
<dbReference type="InterPro" id="IPR035965">
    <property type="entry name" value="PAS-like_dom_sf"/>
</dbReference>
<evidence type="ECO:0000259" key="12">
    <source>
        <dbReference type="PROSITE" id="PS50123"/>
    </source>
</evidence>
<dbReference type="InterPro" id="IPR005467">
    <property type="entry name" value="His_kinase_dom"/>
</dbReference>
<evidence type="ECO:0000256" key="2">
    <source>
        <dbReference type="ARBA" id="ARBA00006402"/>
    </source>
</evidence>